<evidence type="ECO:0000313" key="14">
    <source>
        <dbReference type="Proteomes" id="UP000192578"/>
    </source>
</evidence>
<dbReference type="PROSITE" id="PS50929">
    <property type="entry name" value="ABC_TM1F"/>
    <property type="match status" value="1"/>
</dbReference>
<evidence type="ECO:0000256" key="1">
    <source>
        <dbReference type="ARBA" id="ARBA00004128"/>
    </source>
</evidence>
<dbReference type="PANTHER" id="PTHR24223">
    <property type="entry name" value="ATP-BINDING CASSETTE SUB-FAMILY C"/>
    <property type="match status" value="1"/>
</dbReference>
<comment type="subcellular location">
    <subcellularLocation>
        <location evidence="1">Vacuole membrane</location>
        <topology evidence="1">Multi-pass membrane protein</topology>
    </subcellularLocation>
</comment>
<keyword evidence="10 11" id="KW-0472">Membrane</keyword>
<keyword evidence="3" id="KW-0813">Transport</keyword>
<dbReference type="GO" id="GO:0005524">
    <property type="term" value="F:ATP binding"/>
    <property type="evidence" value="ECO:0007669"/>
    <property type="project" value="UniProtKB-KW"/>
</dbReference>
<keyword evidence="6" id="KW-0677">Repeat</keyword>
<feature type="transmembrane region" description="Helical" evidence="11">
    <location>
        <begin position="407"/>
        <end position="427"/>
    </location>
</feature>
<dbReference type="OrthoDB" id="6500128at2759"/>
<evidence type="ECO:0000256" key="8">
    <source>
        <dbReference type="ARBA" id="ARBA00022840"/>
    </source>
</evidence>
<evidence type="ECO:0000256" key="6">
    <source>
        <dbReference type="ARBA" id="ARBA00022737"/>
    </source>
</evidence>
<evidence type="ECO:0000256" key="4">
    <source>
        <dbReference type="ARBA" id="ARBA00022554"/>
    </source>
</evidence>
<evidence type="ECO:0000256" key="10">
    <source>
        <dbReference type="ARBA" id="ARBA00023136"/>
    </source>
</evidence>
<dbReference type="AlphaFoldDB" id="A0A1W0WQB1"/>
<organism evidence="13 14">
    <name type="scientific">Hypsibius exemplaris</name>
    <name type="common">Freshwater tardigrade</name>
    <dbReference type="NCBI Taxonomy" id="2072580"/>
    <lineage>
        <taxon>Eukaryota</taxon>
        <taxon>Metazoa</taxon>
        <taxon>Ecdysozoa</taxon>
        <taxon>Tardigrada</taxon>
        <taxon>Eutardigrada</taxon>
        <taxon>Parachela</taxon>
        <taxon>Hypsibioidea</taxon>
        <taxon>Hypsibiidae</taxon>
        <taxon>Hypsibius</taxon>
    </lineage>
</organism>
<evidence type="ECO:0000256" key="3">
    <source>
        <dbReference type="ARBA" id="ARBA00022448"/>
    </source>
</evidence>
<comment type="caution">
    <text evidence="13">The sequence shown here is derived from an EMBL/GenBank/DDBJ whole genome shotgun (WGS) entry which is preliminary data.</text>
</comment>
<dbReference type="Pfam" id="PF24357">
    <property type="entry name" value="TMD0_ABC"/>
    <property type="match status" value="1"/>
</dbReference>
<proteinExistence type="inferred from homology"/>
<evidence type="ECO:0000256" key="2">
    <source>
        <dbReference type="ARBA" id="ARBA00009726"/>
    </source>
</evidence>
<feature type="transmembrane region" description="Helical" evidence="11">
    <location>
        <begin position="77"/>
        <end position="103"/>
    </location>
</feature>
<feature type="transmembrane region" description="Helical" evidence="11">
    <location>
        <begin position="524"/>
        <end position="548"/>
    </location>
</feature>
<keyword evidence="8" id="KW-0067">ATP-binding</keyword>
<evidence type="ECO:0000256" key="5">
    <source>
        <dbReference type="ARBA" id="ARBA00022692"/>
    </source>
</evidence>
<feature type="transmembrane region" description="Helical" evidence="11">
    <location>
        <begin position="43"/>
        <end position="65"/>
    </location>
</feature>
<dbReference type="PANTHER" id="PTHR24223:SF443">
    <property type="entry name" value="MULTIDRUG-RESISTANCE LIKE PROTEIN 1, ISOFORM I"/>
    <property type="match status" value="1"/>
</dbReference>
<dbReference type="FunFam" id="1.20.1560.10:FF:000020">
    <property type="entry name" value="ABC metal ion transporter"/>
    <property type="match status" value="1"/>
</dbReference>
<feature type="transmembrane region" description="Helical" evidence="11">
    <location>
        <begin position="145"/>
        <end position="165"/>
    </location>
</feature>
<evidence type="ECO:0000256" key="7">
    <source>
        <dbReference type="ARBA" id="ARBA00022741"/>
    </source>
</evidence>
<dbReference type="GO" id="GO:0000323">
    <property type="term" value="C:lytic vacuole"/>
    <property type="evidence" value="ECO:0007669"/>
    <property type="project" value="UniProtKB-ARBA"/>
</dbReference>
<feature type="domain" description="ABC transmembrane type-1" evidence="12">
    <location>
        <begin position="268"/>
        <end position="550"/>
    </location>
</feature>
<dbReference type="SUPFAM" id="SSF90123">
    <property type="entry name" value="ABC transporter transmembrane region"/>
    <property type="match status" value="1"/>
</dbReference>
<dbReference type="InterPro" id="IPR011527">
    <property type="entry name" value="ABC1_TM_dom"/>
</dbReference>
<evidence type="ECO:0000313" key="13">
    <source>
        <dbReference type="EMBL" id="OQV17379.1"/>
    </source>
</evidence>
<dbReference type="GO" id="GO:0005774">
    <property type="term" value="C:vacuolar membrane"/>
    <property type="evidence" value="ECO:0007669"/>
    <property type="project" value="UniProtKB-SubCell"/>
</dbReference>
<dbReference type="EMBL" id="MTYJ01000061">
    <property type="protein sequence ID" value="OQV17379.1"/>
    <property type="molecule type" value="Genomic_DNA"/>
</dbReference>
<dbReference type="Gene3D" id="1.20.1560.10">
    <property type="entry name" value="ABC transporter type 1, transmembrane domain"/>
    <property type="match status" value="1"/>
</dbReference>
<dbReference type="InterPro" id="IPR056227">
    <property type="entry name" value="TMD0_ABC"/>
</dbReference>
<accession>A0A1W0WQB1</accession>
<dbReference type="InterPro" id="IPR036640">
    <property type="entry name" value="ABC1_TM_sf"/>
</dbReference>
<feature type="transmembrane region" description="Helical" evidence="11">
    <location>
        <begin position="484"/>
        <end position="512"/>
    </location>
</feature>
<keyword evidence="14" id="KW-1185">Reference proteome</keyword>
<comment type="similarity">
    <text evidence="2">Belongs to the ABC transporter superfamily. ABCC family. Conjugate transporter (TC 3.A.1.208) subfamily.</text>
</comment>
<keyword evidence="5 11" id="KW-0812">Transmembrane</keyword>
<sequence>MAYQQNQTYHPFPDGFCADTFWDWQSIWYTSDPDFTDCFESTALVWVTCGYLWVMLPFQIFRIIGRSFNIKQWTWNSLLKITFCLLLALLSGMDLFAVVYNWIEHGQNSMPPSSLVAAIVKLTTFLLSALIVFAEKRRARASSGILFFFWILMLLSSIITLRSKIRTAAAENPCPQQYASFLSDLTYSWFSSMAYLGWKRPLQDDDLWTLPRNYRTKHQIDILEKNWLAEMERMHRTMDEFASKKSGTKTYQPSLLKALLKSYWLPFLATGLLRIFNDAAVFISPQVLRLMIGFVEDESQPAWKGFFYAGLMFMGACGQSLILQRYLLMCYSLGMHIRGSIVAIIYRKSLRISSSAKRSSNIGEMVNLMSIDAQRFIEFMTYIHQLWSGPLQMGLAIYFLYDLLGVSVFAGLGSLLVVFIANAFLVARVRILQISQMKEKDGRIKMMSEILNGIKVLKLYAWEKSFQQQVTDVRERELMTLRKAAYVNALGYFSSILSPFLVAIATFATYTLSSPANIFSPQHAFVALSLLNILRLPLTLLSSTITMATQTMISIKRLTKFLQNEELDPEAVQALPSNDPLSVQVNNGTFCWVTTNRFVSATSTLTSKQVSWLLLSVKLELENLHYAQLYGTDGEAIRRGRH</sequence>
<reference evidence="14" key="1">
    <citation type="submission" date="2017-01" db="EMBL/GenBank/DDBJ databases">
        <title>Comparative genomics of anhydrobiosis in the tardigrade Hypsibius dujardini.</title>
        <authorList>
            <person name="Yoshida Y."/>
            <person name="Koutsovoulos G."/>
            <person name="Laetsch D."/>
            <person name="Stevens L."/>
            <person name="Kumar S."/>
            <person name="Horikawa D."/>
            <person name="Ishino K."/>
            <person name="Komine S."/>
            <person name="Tomita M."/>
            <person name="Blaxter M."/>
            <person name="Arakawa K."/>
        </authorList>
    </citation>
    <scope>NUCLEOTIDE SEQUENCE [LARGE SCALE GENOMIC DNA]</scope>
    <source>
        <strain evidence="14">Z151</strain>
    </source>
</reference>
<dbReference type="Proteomes" id="UP000192578">
    <property type="component" value="Unassembled WGS sequence"/>
</dbReference>
<evidence type="ECO:0000256" key="11">
    <source>
        <dbReference type="SAM" id="Phobius"/>
    </source>
</evidence>
<keyword evidence="9 11" id="KW-1133">Transmembrane helix</keyword>
<gene>
    <name evidence="13" type="ORF">BV898_08484</name>
</gene>
<keyword evidence="7" id="KW-0547">Nucleotide-binding</keyword>
<evidence type="ECO:0000256" key="9">
    <source>
        <dbReference type="ARBA" id="ARBA00022989"/>
    </source>
</evidence>
<evidence type="ECO:0000259" key="12">
    <source>
        <dbReference type="PROSITE" id="PS50929"/>
    </source>
</evidence>
<dbReference type="Pfam" id="PF00664">
    <property type="entry name" value="ABC_membrane"/>
    <property type="match status" value="1"/>
</dbReference>
<protein>
    <submittedName>
        <fullName evidence="13">Multidrug resistance-associated protein 1</fullName>
    </submittedName>
</protein>
<feature type="transmembrane region" description="Helical" evidence="11">
    <location>
        <begin position="115"/>
        <end position="133"/>
    </location>
</feature>
<name>A0A1W0WQB1_HYPEX</name>
<dbReference type="InterPro" id="IPR050173">
    <property type="entry name" value="ABC_transporter_C-like"/>
</dbReference>
<dbReference type="GO" id="GO:0140359">
    <property type="term" value="F:ABC-type transporter activity"/>
    <property type="evidence" value="ECO:0007669"/>
    <property type="project" value="InterPro"/>
</dbReference>
<keyword evidence="4" id="KW-0926">Vacuole</keyword>
<dbReference type="CDD" id="cd18595">
    <property type="entry name" value="ABC_6TM_MRP1_2_3_6_D1_like"/>
    <property type="match status" value="1"/>
</dbReference>